<dbReference type="eggNOG" id="COG0792">
    <property type="taxonomic scope" value="Bacteria"/>
</dbReference>
<evidence type="ECO:0000256" key="2">
    <source>
        <dbReference type="HAMAP-Rule" id="MF_00048"/>
    </source>
</evidence>
<dbReference type="GO" id="GO:0003676">
    <property type="term" value="F:nucleic acid binding"/>
    <property type="evidence" value="ECO:0007669"/>
    <property type="project" value="InterPro"/>
</dbReference>
<dbReference type="InterPro" id="IPR003509">
    <property type="entry name" value="UPF0102_YraN-like"/>
</dbReference>
<evidence type="ECO:0000313" key="4">
    <source>
        <dbReference type="Proteomes" id="UP000029108"/>
    </source>
</evidence>
<accession>A0A086ZTG3</accession>
<reference evidence="3 4" key="1">
    <citation type="submission" date="2014-03" db="EMBL/GenBank/DDBJ databases">
        <title>Genomics of Bifidobacteria.</title>
        <authorList>
            <person name="Ventura M."/>
            <person name="Milani C."/>
            <person name="Lugli G.A."/>
        </authorList>
    </citation>
    <scope>NUCLEOTIDE SEQUENCE [LARGE SCALE GENOMIC DNA]</scope>
    <source>
        <strain evidence="3 4">DSM 23969</strain>
    </source>
</reference>
<dbReference type="InterPro" id="IPR011856">
    <property type="entry name" value="tRNA_endonuc-like_dom_sf"/>
</dbReference>
<keyword evidence="3" id="KW-0378">Hydrolase</keyword>
<dbReference type="CDD" id="cd20736">
    <property type="entry name" value="PoNe_Nuclease"/>
    <property type="match status" value="1"/>
</dbReference>
<sequence length="188" mass="20779">MDRVRFCCTGRMDTTRNMSSTDLRYAAGAPEECATCASVIANAATPGSPGDAVGSAFDDLALRFSDIGLSPKQLGALGERYAAAWLERRGCTILDRNWRSRYGELDVIAMTPERVILFVEVKTRRTARYGTPQEAVTARKRLALRRAGVQWLLQPERRVAHRGVRFDVIAITAPPDGLPSVNHIREAF</sequence>
<dbReference type="NCBIfam" id="NF009154">
    <property type="entry name" value="PRK12497.3-3"/>
    <property type="match status" value="1"/>
</dbReference>
<comment type="caution">
    <text evidence="3">The sequence shown here is derived from an EMBL/GenBank/DDBJ whole genome shotgun (WGS) entry which is preliminary data.</text>
</comment>
<dbReference type="NCBIfam" id="NF009150">
    <property type="entry name" value="PRK12497.1-3"/>
    <property type="match status" value="1"/>
</dbReference>
<dbReference type="Gene3D" id="3.40.1350.10">
    <property type="match status" value="1"/>
</dbReference>
<dbReference type="Pfam" id="PF02021">
    <property type="entry name" value="UPF0102"/>
    <property type="match status" value="1"/>
</dbReference>
<dbReference type="Proteomes" id="UP000029108">
    <property type="component" value="Unassembled WGS sequence"/>
</dbReference>
<comment type="similarity">
    <text evidence="1 2">Belongs to the UPF0102 family.</text>
</comment>
<keyword evidence="3" id="KW-0255">Endonuclease</keyword>
<dbReference type="STRING" id="1437608.GCA_000771645_00897"/>
<protein>
    <recommendedName>
        <fullName evidence="2">UPF0102 protein BBIA_1504</fullName>
    </recommendedName>
</protein>
<keyword evidence="3" id="KW-0540">Nuclease</keyword>
<dbReference type="InterPro" id="IPR011335">
    <property type="entry name" value="Restrct_endonuc-II-like"/>
</dbReference>
<dbReference type="AlphaFoldDB" id="A0A086ZTG3"/>
<gene>
    <name evidence="3" type="ORF">BBIA_1504</name>
</gene>
<name>A0A086ZTG3_9BIFI</name>
<dbReference type="SUPFAM" id="SSF52980">
    <property type="entry name" value="Restriction endonuclease-like"/>
    <property type="match status" value="1"/>
</dbReference>
<keyword evidence="4" id="KW-1185">Reference proteome</keyword>
<organism evidence="3 4">
    <name type="scientific">Bifidobacterium biavatii DSM 23969</name>
    <dbReference type="NCBI Taxonomy" id="1437608"/>
    <lineage>
        <taxon>Bacteria</taxon>
        <taxon>Bacillati</taxon>
        <taxon>Actinomycetota</taxon>
        <taxon>Actinomycetes</taxon>
        <taxon>Bifidobacteriales</taxon>
        <taxon>Bifidobacteriaceae</taxon>
        <taxon>Bifidobacterium</taxon>
    </lineage>
</organism>
<dbReference type="NCBIfam" id="TIGR00252">
    <property type="entry name" value="YraN family protein"/>
    <property type="match status" value="1"/>
</dbReference>
<dbReference type="PANTHER" id="PTHR34039:SF1">
    <property type="entry name" value="UPF0102 PROTEIN YRAN"/>
    <property type="match status" value="1"/>
</dbReference>
<proteinExistence type="inferred from homology"/>
<evidence type="ECO:0000313" key="3">
    <source>
        <dbReference type="EMBL" id="KFI49813.1"/>
    </source>
</evidence>
<dbReference type="HAMAP" id="MF_00048">
    <property type="entry name" value="UPF0102"/>
    <property type="match status" value="1"/>
</dbReference>
<dbReference type="PANTHER" id="PTHR34039">
    <property type="entry name" value="UPF0102 PROTEIN YRAN"/>
    <property type="match status" value="1"/>
</dbReference>
<dbReference type="GO" id="GO:0004519">
    <property type="term" value="F:endonuclease activity"/>
    <property type="evidence" value="ECO:0007669"/>
    <property type="project" value="UniProtKB-KW"/>
</dbReference>
<dbReference type="EMBL" id="JGYN01000020">
    <property type="protein sequence ID" value="KFI49813.1"/>
    <property type="molecule type" value="Genomic_DNA"/>
</dbReference>
<evidence type="ECO:0000256" key="1">
    <source>
        <dbReference type="ARBA" id="ARBA00006738"/>
    </source>
</evidence>